<dbReference type="AlphaFoldDB" id="A0A378WZY1"/>
<gene>
    <name evidence="1" type="ORF">NCTC13184_05288</name>
</gene>
<evidence type="ECO:0000313" key="2">
    <source>
        <dbReference type="Proteomes" id="UP000255082"/>
    </source>
</evidence>
<accession>A0A378WZY1</accession>
<protein>
    <submittedName>
        <fullName evidence="1">Uncharacterized protein</fullName>
    </submittedName>
</protein>
<organism evidence="1 2">
    <name type="scientific">Nocardia africana</name>
    <dbReference type="NCBI Taxonomy" id="134964"/>
    <lineage>
        <taxon>Bacteria</taxon>
        <taxon>Bacillati</taxon>
        <taxon>Actinomycetota</taxon>
        <taxon>Actinomycetes</taxon>
        <taxon>Mycobacteriales</taxon>
        <taxon>Nocardiaceae</taxon>
        <taxon>Nocardia</taxon>
    </lineage>
</organism>
<dbReference type="Proteomes" id="UP000255082">
    <property type="component" value="Unassembled WGS sequence"/>
</dbReference>
<dbReference type="RefSeq" id="WP_062962508.1">
    <property type="nucleotide sequence ID" value="NZ_JAJFOE010000001.1"/>
</dbReference>
<evidence type="ECO:0000313" key="1">
    <source>
        <dbReference type="EMBL" id="SUA46758.1"/>
    </source>
</evidence>
<reference evidence="1 2" key="1">
    <citation type="submission" date="2018-06" db="EMBL/GenBank/DDBJ databases">
        <authorList>
            <consortium name="Pathogen Informatics"/>
            <person name="Doyle S."/>
        </authorList>
    </citation>
    <scope>NUCLEOTIDE SEQUENCE [LARGE SCALE GENOMIC DNA]</scope>
    <source>
        <strain evidence="1 2">NCTC13184</strain>
    </source>
</reference>
<dbReference type="OrthoDB" id="4557970at2"/>
<dbReference type="EMBL" id="UGRU01000001">
    <property type="protein sequence ID" value="SUA46758.1"/>
    <property type="molecule type" value="Genomic_DNA"/>
</dbReference>
<sequence>MYASRVLRLFVRAVPAVLVTLIAAITFAVAGGVASAQPLPGVPALPGAVTRLVIAPGQNSTGGSGTVAEGKIDNYSIASAQGQKLIFDVTSNNGNARVTVGPLVGPMAATEVPHAEIVADGLDYQITVTSADGSPSDYTLTVTAA</sequence>
<proteinExistence type="predicted"/>
<dbReference type="Gene3D" id="2.60.120.380">
    <property type="match status" value="1"/>
</dbReference>
<name>A0A378WZY1_9NOCA</name>